<evidence type="ECO:0000313" key="2">
    <source>
        <dbReference type="Proteomes" id="UP000266723"/>
    </source>
</evidence>
<comment type="caution">
    <text evidence="1">The sequence shown here is derived from an EMBL/GenBank/DDBJ whole genome shotgun (WGS) entry which is preliminary data.</text>
</comment>
<dbReference type="Proteomes" id="UP000266723">
    <property type="component" value="Unassembled WGS sequence"/>
</dbReference>
<name>A0ABQ7BA81_BRACR</name>
<gene>
    <name evidence="1" type="ORF">DY000_02040242</name>
</gene>
<accession>A0ABQ7BA81</accession>
<evidence type="ECO:0000313" key="1">
    <source>
        <dbReference type="EMBL" id="KAF3529184.1"/>
    </source>
</evidence>
<organism evidence="1 2">
    <name type="scientific">Brassica cretica</name>
    <name type="common">Mustard</name>
    <dbReference type="NCBI Taxonomy" id="69181"/>
    <lineage>
        <taxon>Eukaryota</taxon>
        <taxon>Viridiplantae</taxon>
        <taxon>Streptophyta</taxon>
        <taxon>Embryophyta</taxon>
        <taxon>Tracheophyta</taxon>
        <taxon>Spermatophyta</taxon>
        <taxon>Magnoliopsida</taxon>
        <taxon>eudicotyledons</taxon>
        <taxon>Gunneridae</taxon>
        <taxon>Pentapetalae</taxon>
        <taxon>rosids</taxon>
        <taxon>malvids</taxon>
        <taxon>Brassicales</taxon>
        <taxon>Brassicaceae</taxon>
        <taxon>Brassiceae</taxon>
        <taxon>Brassica</taxon>
    </lineage>
</organism>
<reference evidence="1 2" key="1">
    <citation type="journal article" date="2020" name="BMC Genomics">
        <title>Intraspecific diversification of the crop wild relative Brassica cretica Lam. using demographic model selection.</title>
        <authorList>
            <person name="Kioukis A."/>
            <person name="Michalopoulou V.A."/>
            <person name="Briers L."/>
            <person name="Pirintsos S."/>
            <person name="Studholme D.J."/>
            <person name="Pavlidis P."/>
            <person name="Sarris P.F."/>
        </authorList>
    </citation>
    <scope>NUCLEOTIDE SEQUENCE [LARGE SCALE GENOMIC DNA]</scope>
    <source>
        <strain evidence="2">cv. PFS-1207/04</strain>
    </source>
</reference>
<keyword evidence="2" id="KW-1185">Reference proteome</keyword>
<sequence>MHPPYLKLVETNKGSPSCGACSVANGKEIGNNNIEGLSNSYIVIMVGRWIMYDTVLVASPKHNNKHNCAMKDDEDDDFLHPHVTRVTESQDVETFTQVRVGLAHTEETETCESVDVVLVTPPKLYSKYNRVMKDDDGCVHPPVTDVTEVQSGDTSSKGSEFISTPRTVSCGYNKETDNGESVDDVFVTPPKHNRVIEDKDDFFDPPVTQAI</sequence>
<protein>
    <submittedName>
        <fullName evidence="1">Uncharacterized protein</fullName>
    </submittedName>
</protein>
<proteinExistence type="predicted"/>
<dbReference type="EMBL" id="QGKV02001507">
    <property type="protein sequence ID" value="KAF3529184.1"/>
    <property type="molecule type" value="Genomic_DNA"/>
</dbReference>